<keyword evidence="1" id="KW-0812">Transmembrane</keyword>
<reference evidence="2 5" key="1">
    <citation type="submission" date="2018-04" db="EMBL/GenBank/DDBJ databases">
        <title>Whole genome sequence comparison of clinical and drinking water Legionella pneumophila isolates associated with the Flint Water Crisis.</title>
        <authorList>
            <person name="Garner E."/>
            <person name="Brown C."/>
            <person name="Schwake O."/>
            <person name="Coil D."/>
            <person name="Jospin G."/>
            <person name="Eisen J."/>
            <person name="Edwards M."/>
            <person name="Pruden A."/>
        </authorList>
    </citation>
    <scope>NUCLEOTIDE SEQUENCE [LARGE SCALE GENOMIC DNA]</scope>
    <source>
        <strain evidence="2 5">Genessee03</strain>
    </source>
</reference>
<evidence type="ECO:0000313" key="2">
    <source>
        <dbReference type="EMBL" id="PUT46558.1"/>
    </source>
</evidence>
<keyword evidence="1" id="KW-1133">Transmembrane helix</keyword>
<dbReference type="Proteomes" id="UP000270757">
    <property type="component" value="Unassembled WGS sequence"/>
</dbReference>
<reference evidence="4 7" key="2">
    <citation type="submission" date="2018-04" db="EMBL/GenBank/DDBJ databases">
        <title>Whole genome sequence comparison of clinical and drinking water Legionella pneumophila isolates.</title>
        <authorList>
            <person name="Garner E."/>
        </authorList>
    </citation>
    <scope>NUCLEOTIDE SEQUENCE [LARGE SCALE GENOMIC DNA]</scope>
    <source>
        <strain evidence="4 7">WH02</strain>
    </source>
</reference>
<dbReference type="EMBL" id="QFGG01000011">
    <property type="protein sequence ID" value="TID40798.1"/>
    <property type="molecule type" value="Genomic_DNA"/>
</dbReference>
<dbReference type="InterPro" id="IPR021738">
    <property type="entry name" value="DUF3309"/>
</dbReference>
<evidence type="ECO:0000313" key="4">
    <source>
        <dbReference type="EMBL" id="TID40798.1"/>
    </source>
</evidence>
<dbReference type="Pfam" id="PF11752">
    <property type="entry name" value="DUF3309"/>
    <property type="match status" value="1"/>
</dbReference>
<protein>
    <submittedName>
        <fullName evidence="3">DUF3309 domain-containing protein</fullName>
    </submittedName>
</protein>
<accession>A0A3A5LMA2</accession>
<gene>
    <name evidence="3" type="ORF">D6J04_11330</name>
    <name evidence="2" type="ORF">DB745_10605</name>
    <name evidence="4" type="ORF">DIZ81_11715</name>
</gene>
<evidence type="ECO:0000313" key="5">
    <source>
        <dbReference type="Proteomes" id="UP000251035"/>
    </source>
</evidence>
<keyword evidence="1" id="KW-0472">Membrane</keyword>
<dbReference type="Proteomes" id="UP000251035">
    <property type="component" value="Unassembled WGS sequence"/>
</dbReference>
<keyword evidence="5" id="KW-1185">Reference proteome</keyword>
<sequence length="52" mass="5591">MSILGLIILILLLAAVLPTWPYSAGWGYRPSGIVGLLLVVFIVVLLMRGTPL</sequence>
<evidence type="ECO:0000313" key="6">
    <source>
        <dbReference type="Proteomes" id="UP000270757"/>
    </source>
</evidence>
<reference evidence="3 6" key="3">
    <citation type="submission" date="2018-09" db="EMBL/GenBank/DDBJ databases">
        <title>Draft genome sequences of Legionella taurinensis isolated from water samples.</title>
        <authorList>
            <person name="Chakeri A."/>
            <person name="Allerberger F."/>
            <person name="Kundi M."/>
            <person name="Ruppitsch W."/>
            <person name="Schmid D."/>
        </authorList>
    </citation>
    <scope>NUCLEOTIDE SEQUENCE [LARGE SCALE GENOMIC DNA]</scope>
    <source>
        <strain evidence="3 6">4570-18-6</strain>
    </source>
</reference>
<comment type="caution">
    <text evidence="3">The sequence shown here is derived from an EMBL/GenBank/DDBJ whole genome shotgun (WGS) entry which is preliminary data.</text>
</comment>
<dbReference type="AlphaFoldDB" id="A0A3A5LMA2"/>
<evidence type="ECO:0000313" key="3">
    <source>
        <dbReference type="EMBL" id="RJT45304.1"/>
    </source>
</evidence>
<organism evidence="3 6">
    <name type="scientific">Legionella taurinensis</name>
    <dbReference type="NCBI Taxonomy" id="70611"/>
    <lineage>
        <taxon>Bacteria</taxon>
        <taxon>Pseudomonadati</taxon>
        <taxon>Pseudomonadota</taxon>
        <taxon>Gammaproteobacteria</taxon>
        <taxon>Legionellales</taxon>
        <taxon>Legionellaceae</taxon>
        <taxon>Legionella</taxon>
    </lineage>
</organism>
<feature type="transmembrane region" description="Helical" evidence="1">
    <location>
        <begin position="28"/>
        <end position="47"/>
    </location>
</feature>
<name>A0A3A5LMA2_9GAMM</name>
<dbReference type="EMBL" id="QCXM01000010">
    <property type="protein sequence ID" value="PUT46558.1"/>
    <property type="molecule type" value="Genomic_DNA"/>
</dbReference>
<dbReference type="GeneID" id="48948332"/>
<dbReference type="EMBL" id="QZWB01000012">
    <property type="protein sequence ID" value="RJT45304.1"/>
    <property type="molecule type" value="Genomic_DNA"/>
</dbReference>
<dbReference type="Proteomes" id="UP000306421">
    <property type="component" value="Unassembled WGS sequence"/>
</dbReference>
<dbReference type="RefSeq" id="WP_108294315.1">
    <property type="nucleotide sequence ID" value="NZ_JAWVLH010000013.1"/>
</dbReference>
<evidence type="ECO:0000313" key="7">
    <source>
        <dbReference type="Proteomes" id="UP000306421"/>
    </source>
</evidence>
<evidence type="ECO:0000256" key="1">
    <source>
        <dbReference type="SAM" id="Phobius"/>
    </source>
</evidence>
<proteinExistence type="predicted"/>